<feature type="region of interest" description="Disordered" evidence="1">
    <location>
        <begin position="113"/>
        <end position="138"/>
    </location>
</feature>
<evidence type="ECO:0000313" key="2">
    <source>
        <dbReference type="EMBL" id="QHE95671.1"/>
    </source>
</evidence>
<proteinExistence type="predicted"/>
<name>A0A8T8BWE9_PSEYM</name>
<reference evidence="2 3" key="1">
    <citation type="journal article" date="2011" name="PLoS Pathog.">
        <title>Dynamic evolution of pathogenicity revealed by sequencing and comparative genomics of 19 Pseudomonas syringae isolates.</title>
        <authorList>
            <person name="Baltrus D.A."/>
            <person name="Nishimura M.T."/>
            <person name="Romanchuk A."/>
            <person name="Chang J.H."/>
            <person name="Mukhtar M.S."/>
            <person name="Cherkis K."/>
            <person name="Roach J."/>
            <person name="Grant S.R."/>
            <person name="Jones C.D."/>
            <person name="Dangl J.L."/>
        </authorList>
    </citation>
    <scope>NUCLEOTIDE SEQUENCE [LARGE SCALE GENOMIC DNA]</scope>
    <source>
        <strain evidence="2 3">ES4326</strain>
    </source>
</reference>
<feature type="compositionally biased region" description="Basic and acidic residues" evidence="1">
    <location>
        <begin position="117"/>
        <end position="126"/>
    </location>
</feature>
<dbReference type="RefSeq" id="WP_138936873.1">
    <property type="nucleotide sequence ID" value="NZ_CP047260.1"/>
</dbReference>
<organism evidence="2 3">
    <name type="scientific">Pseudomonas syringae pv. maculicola str. ES4326</name>
    <dbReference type="NCBI Taxonomy" id="629265"/>
    <lineage>
        <taxon>Bacteria</taxon>
        <taxon>Pseudomonadati</taxon>
        <taxon>Pseudomonadota</taxon>
        <taxon>Gammaproteobacteria</taxon>
        <taxon>Pseudomonadales</taxon>
        <taxon>Pseudomonadaceae</taxon>
        <taxon>Pseudomonas</taxon>
    </lineage>
</organism>
<protein>
    <submittedName>
        <fullName evidence="2">Uncharacterized protein</fullName>
    </submittedName>
</protein>
<evidence type="ECO:0000313" key="3">
    <source>
        <dbReference type="Proteomes" id="UP000003811"/>
    </source>
</evidence>
<feature type="compositionally biased region" description="Basic residues" evidence="1">
    <location>
        <begin position="127"/>
        <end position="138"/>
    </location>
</feature>
<evidence type="ECO:0000256" key="1">
    <source>
        <dbReference type="SAM" id="MobiDB-lite"/>
    </source>
</evidence>
<accession>A0A8T8BWE9</accession>
<sequence length="138" mass="15455">MNESLTKKPYQLDGLLARNLAKFVERVAVETAILEYTSRPLPAIKCWLINGIRQGLVKNLRGRAGGNQQLPDPLSGCSKGKYRLENAGRDVRYFCPSRAGSPRCVEIATFQSPKNRSGWEKPESHKSLPHGRHLKNVD</sequence>
<dbReference type="EMBL" id="CP047260">
    <property type="protein sequence ID" value="QHE95671.1"/>
    <property type="molecule type" value="Genomic_DNA"/>
</dbReference>
<gene>
    <name evidence="2" type="ORF">PMA4326_002855</name>
</gene>
<dbReference type="AlphaFoldDB" id="A0A8T8BWE9"/>
<dbReference type="Proteomes" id="UP000003811">
    <property type="component" value="Chromosome"/>
</dbReference>